<feature type="region of interest" description="Disordered" evidence="3">
    <location>
        <begin position="240"/>
        <end position="276"/>
    </location>
</feature>
<gene>
    <name evidence="5" type="ORF">MANES_16G093500v8</name>
</gene>
<protein>
    <recommendedName>
        <fullName evidence="2">Protein TIFY</fullName>
    </recommendedName>
    <alternativeName>
        <fullName evidence="2">Jasmonate ZIM domain-containing protein</fullName>
    </alternativeName>
</protein>
<evidence type="ECO:0000313" key="6">
    <source>
        <dbReference type="Proteomes" id="UP000091857"/>
    </source>
</evidence>
<accession>A0A2C9UAE2</accession>
<keyword evidence="2" id="KW-0539">Nucleus</keyword>
<dbReference type="GO" id="GO:0005634">
    <property type="term" value="C:nucleus"/>
    <property type="evidence" value="ECO:0000318"/>
    <property type="project" value="GO_Central"/>
</dbReference>
<dbReference type="EMBL" id="CM004402">
    <property type="protein sequence ID" value="OAY27023.1"/>
    <property type="molecule type" value="Genomic_DNA"/>
</dbReference>
<evidence type="ECO:0000256" key="3">
    <source>
        <dbReference type="SAM" id="MobiDB-lite"/>
    </source>
</evidence>
<name>A0A2C9UAE2_MANES</name>
<comment type="function">
    <text evidence="2">Repressor of jasmonate responses.</text>
</comment>
<keyword evidence="6" id="KW-1185">Reference proteome</keyword>
<dbReference type="GO" id="GO:2000022">
    <property type="term" value="P:regulation of jasmonic acid mediated signaling pathway"/>
    <property type="evidence" value="ECO:0000318"/>
    <property type="project" value="GO_Central"/>
</dbReference>
<dbReference type="InterPro" id="IPR010399">
    <property type="entry name" value="Tify_dom"/>
</dbReference>
<evidence type="ECO:0000313" key="5">
    <source>
        <dbReference type="EMBL" id="OAY27023.1"/>
    </source>
</evidence>
<dbReference type="Pfam" id="PF06200">
    <property type="entry name" value="tify"/>
    <property type="match status" value="1"/>
</dbReference>
<dbReference type="OMA" id="EPQKAQM"/>
<dbReference type="PANTHER" id="PTHR33077">
    <property type="entry name" value="PROTEIN TIFY 4A-RELATED-RELATED"/>
    <property type="match status" value="1"/>
</dbReference>
<dbReference type="Pfam" id="PF09425">
    <property type="entry name" value="Jas_motif"/>
    <property type="match status" value="1"/>
</dbReference>
<dbReference type="AlphaFoldDB" id="A0A2C9UAE2"/>
<dbReference type="SMART" id="SM00979">
    <property type="entry name" value="TIFY"/>
    <property type="match status" value="1"/>
</dbReference>
<comment type="similarity">
    <text evidence="1 2">Belongs to the TIFY/JAZ family.</text>
</comment>
<dbReference type="InterPro" id="IPR018467">
    <property type="entry name" value="CCT_CS"/>
</dbReference>
<dbReference type="Proteomes" id="UP000091857">
    <property type="component" value="Chromosome 16"/>
</dbReference>
<dbReference type="PROSITE" id="PS51320">
    <property type="entry name" value="TIFY"/>
    <property type="match status" value="1"/>
</dbReference>
<feature type="compositionally biased region" description="Low complexity" evidence="3">
    <location>
        <begin position="255"/>
        <end position="266"/>
    </location>
</feature>
<dbReference type="PANTHER" id="PTHR33077:SF140">
    <property type="entry name" value="PROTEIN TIFY 10B"/>
    <property type="match status" value="1"/>
</dbReference>
<comment type="domain">
    <text evidence="2">The jas domain is required for interaction with COI1.</text>
</comment>
<evidence type="ECO:0000256" key="2">
    <source>
        <dbReference type="RuleBase" id="RU369065"/>
    </source>
</evidence>
<reference evidence="6" key="1">
    <citation type="journal article" date="2016" name="Nat. Biotechnol.">
        <title>Sequencing wild and cultivated cassava and related species reveals extensive interspecific hybridization and genetic diversity.</title>
        <authorList>
            <person name="Bredeson J.V."/>
            <person name="Lyons J.B."/>
            <person name="Prochnik S.E."/>
            <person name="Wu G.A."/>
            <person name="Ha C.M."/>
            <person name="Edsinger-Gonzales E."/>
            <person name="Grimwood J."/>
            <person name="Schmutz J."/>
            <person name="Rabbi I.Y."/>
            <person name="Egesi C."/>
            <person name="Nauluvula P."/>
            <person name="Lebot V."/>
            <person name="Ndunguru J."/>
            <person name="Mkamilo G."/>
            <person name="Bart R.S."/>
            <person name="Setter T.L."/>
            <person name="Gleadow R.M."/>
            <person name="Kulakow P."/>
            <person name="Ferguson M.E."/>
            <person name="Rounsley S."/>
            <person name="Rokhsar D.S."/>
        </authorList>
    </citation>
    <scope>NUCLEOTIDE SEQUENCE [LARGE SCALE GENOMIC DNA]</scope>
    <source>
        <strain evidence="6">cv. AM560-2</strain>
    </source>
</reference>
<feature type="domain" description="Tify" evidence="4">
    <location>
        <begin position="122"/>
        <end position="157"/>
    </location>
</feature>
<proteinExistence type="inferred from homology"/>
<evidence type="ECO:0000259" key="4">
    <source>
        <dbReference type="PROSITE" id="PS51320"/>
    </source>
</evidence>
<comment type="caution">
    <text evidence="5">The sequence shown here is derived from an EMBL/GenBank/DDBJ whole genome shotgun (WGS) entry which is preliminary data.</text>
</comment>
<comment type="subcellular location">
    <subcellularLocation>
        <location evidence="2">Nucleus</location>
    </subcellularLocation>
</comment>
<sequence>MAGSPEFVEFAARKASSFSQTCSLLSQYIKEKGSLGDLSLGMPCSGEGNGNGTPELRQASTTMNLFPMNEKQVDVCSRNMATARTNVRSMDLFPQQAGFAPSAPKEDVQKSLDSSINKAATPEPQTAPMTIFYAGQVIVFNDFPADKAKEVMLLASKGSSQSLTGFPSDSVKSHPEGDPNVVKAPVESTNPVPPSSNAIPNFGNNLIQERVQPPSRSIGSDLPIARRASLHRFLEKRKDRITASARAPYQTVGLSASSSKPAESKSWLGLAGQSLQ</sequence>
<organism evidence="5 6">
    <name type="scientific">Manihot esculenta</name>
    <name type="common">Cassava</name>
    <name type="synonym">Jatropha manihot</name>
    <dbReference type="NCBI Taxonomy" id="3983"/>
    <lineage>
        <taxon>Eukaryota</taxon>
        <taxon>Viridiplantae</taxon>
        <taxon>Streptophyta</taxon>
        <taxon>Embryophyta</taxon>
        <taxon>Tracheophyta</taxon>
        <taxon>Spermatophyta</taxon>
        <taxon>Magnoliopsida</taxon>
        <taxon>eudicotyledons</taxon>
        <taxon>Gunneridae</taxon>
        <taxon>Pentapetalae</taxon>
        <taxon>rosids</taxon>
        <taxon>fabids</taxon>
        <taxon>Malpighiales</taxon>
        <taxon>Euphorbiaceae</taxon>
        <taxon>Crotonoideae</taxon>
        <taxon>Manihoteae</taxon>
        <taxon>Manihot</taxon>
    </lineage>
</organism>
<dbReference type="InterPro" id="IPR040390">
    <property type="entry name" value="TIFY/JAZ"/>
</dbReference>
<dbReference type="STRING" id="3983.A0A2C9UAE2"/>
<feature type="region of interest" description="Disordered" evidence="3">
    <location>
        <begin position="159"/>
        <end position="180"/>
    </location>
</feature>
<dbReference type="GO" id="GO:0009611">
    <property type="term" value="P:response to wounding"/>
    <property type="evidence" value="ECO:0000318"/>
    <property type="project" value="GO_Central"/>
</dbReference>
<dbReference type="Gramene" id="Manes.16G093500.1.v8.1">
    <property type="protein sequence ID" value="Manes.16G093500.1.v8.1.CDS"/>
    <property type="gene ID" value="Manes.16G093500.v8.1"/>
</dbReference>
<evidence type="ECO:0000256" key="1">
    <source>
        <dbReference type="ARBA" id="ARBA00008614"/>
    </source>
</evidence>
<dbReference type="OrthoDB" id="1937734at2759"/>
<dbReference type="GO" id="GO:0031347">
    <property type="term" value="P:regulation of defense response"/>
    <property type="evidence" value="ECO:0000318"/>
    <property type="project" value="GO_Central"/>
</dbReference>
<keyword evidence="2" id="KW-1184">Jasmonic acid signaling pathway</keyword>